<proteinExistence type="predicted"/>
<dbReference type="Proteomes" id="UP000004079">
    <property type="component" value="Unassembled WGS sequence"/>
</dbReference>
<evidence type="ECO:0000313" key="1">
    <source>
        <dbReference type="EMBL" id="EFB30586.1"/>
    </source>
</evidence>
<dbReference type="STRING" id="649760.HMPREF0971_03164"/>
<organism evidence="1 2">
    <name type="scientific">Segatella oris F0302</name>
    <dbReference type="NCBI Taxonomy" id="649760"/>
    <lineage>
        <taxon>Bacteria</taxon>
        <taxon>Pseudomonadati</taxon>
        <taxon>Bacteroidota</taxon>
        <taxon>Bacteroidia</taxon>
        <taxon>Bacteroidales</taxon>
        <taxon>Prevotellaceae</taxon>
        <taxon>Segatella</taxon>
    </lineage>
</organism>
<dbReference type="EMBL" id="ACUZ02000058">
    <property type="protein sequence ID" value="EFB30586.1"/>
    <property type="molecule type" value="Genomic_DNA"/>
</dbReference>
<dbReference type="AlphaFoldDB" id="D1QVX3"/>
<gene>
    <name evidence="1" type="ORF">HMPREF0971_03164</name>
</gene>
<dbReference type="HOGENOM" id="CLU_2937864_0_0_10"/>
<name>D1QVX3_9BACT</name>
<protein>
    <submittedName>
        <fullName evidence="1">Uncharacterized protein</fullName>
    </submittedName>
</protein>
<evidence type="ECO:0000313" key="2">
    <source>
        <dbReference type="Proteomes" id="UP000004079"/>
    </source>
</evidence>
<sequence length="60" mass="7198">MPFLPLCFSLNFELKQRDWECFPHSYSFFSLVFCGMLLGKTKLHFVDFYCLKTCLDFLTK</sequence>
<comment type="caution">
    <text evidence="1">The sequence shown here is derived from an EMBL/GenBank/DDBJ whole genome shotgun (WGS) entry which is preliminary data.</text>
</comment>
<reference evidence="1 2" key="1">
    <citation type="submission" date="2009-11" db="EMBL/GenBank/DDBJ databases">
        <authorList>
            <person name="Weinstock G."/>
            <person name="Sodergren E."/>
            <person name="Clifton S."/>
            <person name="Fulton L."/>
            <person name="Fulton B."/>
            <person name="Courtney L."/>
            <person name="Fronick C."/>
            <person name="Harrison M."/>
            <person name="Strong C."/>
            <person name="Farmer C."/>
            <person name="Delahaunty K."/>
            <person name="Markovic C."/>
            <person name="Hall O."/>
            <person name="Minx P."/>
            <person name="Tomlinson C."/>
            <person name="Mitreva M."/>
            <person name="Nelson J."/>
            <person name="Hou S."/>
            <person name="Wollam A."/>
            <person name="Pepin K.H."/>
            <person name="Johnson M."/>
            <person name="Bhonagiri V."/>
            <person name="Nash W.E."/>
            <person name="Warren W."/>
            <person name="Chinwalla A."/>
            <person name="Mardis E.R."/>
            <person name="Wilson R.K."/>
        </authorList>
    </citation>
    <scope>NUCLEOTIDE SEQUENCE [LARGE SCALE GENOMIC DNA]</scope>
    <source>
        <strain evidence="1 2">F0302</strain>
    </source>
</reference>
<accession>D1QVX3</accession>